<dbReference type="AlphaFoldDB" id="F7ZKG3"/>
<dbReference type="Pfam" id="PF17939">
    <property type="entry name" value="TetR_C_30"/>
    <property type="match status" value="1"/>
</dbReference>
<dbReference type="STRING" id="391595.RLO149_c032210"/>
<keyword evidence="3" id="KW-0804">Transcription</keyword>
<dbReference type="InterPro" id="IPR050109">
    <property type="entry name" value="HTH-type_TetR-like_transc_reg"/>
</dbReference>
<feature type="domain" description="HTH tetR-type" evidence="6">
    <location>
        <begin position="36"/>
        <end position="96"/>
    </location>
</feature>
<dbReference type="InterPro" id="IPR036271">
    <property type="entry name" value="Tet_transcr_reg_TetR-rel_C_sf"/>
</dbReference>
<gene>
    <name evidence="7" type="ordered locus">RLO149_c032210</name>
</gene>
<dbReference type="HOGENOM" id="CLU_069356_19_1_5"/>
<evidence type="ECO:0000313" key="7">
    <source>
        <dbReference type="EMBL" id="AEI95177.1"/>
    </source>
</evidence>
<dbReference type="PRINTS" id="PR00455">
    <property type="entry name" value="HTHTETR"/>
</dbReference>
<dbReference type="Pfam" id="PF00440">
    <property type="entry name" value="TetR_N"/>
    <property type="match status" value="1"/>
</dbReference>
<dbReference type="GO" id="GO:0000976">
    <property type="term" value="F:transcription cis-regulatory region binding"/>
    <property type="evidence" value="ECO:0007669"/>
    <property type="project" value="TreeGrafter"/>
</dbReference>
<evidence type="ECO:0000259" key="6">
    <source>
        <dbReference type="PROSITE" id="PS50977"/>
    </source>
</evidence>
<dbReference type="EMBL" id="CP002623">
    <property type="protein sequence ID" value="AEI95177.1"/>
    <property type="molecule type" value="Genomic_DNA"/>
</dbReference>
<dbReference type="Gene3D" id="1.10.357.10">
    <property type="entry name" value="Tetracycline Repressor, domain 2"/>
    <property type="match status" value="1"/>
</dbReference>
<dbReference type="KEGG" id="rli:RLO149_c032210"/>
<dbReference type="RefSeq" id="WP_013963087.1">
    <property type="nucleotide sequence ID" value="NC_015730.1"/>
</dbReference>
<dbReference type="InterPro" id="IPR001647">
    <property type="entry name" value="HTH_TetR"/>
</dbReference>
<reference evidence="7 8" key="1">
    <citation type="journal article" date="2011" name="BMC Genomics">
        <title>Comparative genome analysis and genome-guided physiological analysis of Roseobacter litoralis.</title>
        <authorList>
            <person name="Kalhoefer D."/>
            <person name="Thole S."/>
            <person name="Voget S."/>
            <person name="Lehmann R."/>
            <person name="Liesegang H."/>
            <person name="Wollher A."/>
            <person name="Daniel R."/>
            <person name="Simon M."/>
            <person name="Brinkhoff T."/>
        </authorList>
    </citation>
    <scope>NUCLEOTIDE SEQUENCE [LARGE SCALE GENOMIC DNA]</scope>
    <source>
        <strain evidence="8">ATCC 49566 / DSM 6996 / JCM 21268 / NBRC 15278 / OCh 149</strain>
    </source>
</reference>
<dbReference type="GO" id="GO:0003700">
    <property type="term" value="F:DNA-binding transcription factor activity"/>
    <property type="evidence" value="ECO:0007669"/>
    <property type="project" value="TreeGrafter"/>
</dbReference>
<proteinExistence type="predicted"/>
<dbReference type="SUPFAM" id="SSF46689">
    <property type="entry name" value="Homeodomain-like"/>
    <property type="match status" value="1"/>
</dbReference>
<dbReference type="PROSITE" id="PS50977">
    <property type="entry name" value="HTH_TETR_2"/>
    <property type="match status" value="1"/>
</dbReference>
<keyword evidence="1" id="KW-0805">Transcription regulation</keyword>
<dbReference type="Proteomes" id="UP000001353">
    <property type="component" value="Chromosome"/>
</dbReference>
<dbReference type="InterPro" id="IPR041586">
    <property type="entry name" value="PsrA_TetR_C"/>
</dbReference>
<dbReference type="PANTHER" id="PTHR30055">
    <property type="entry name" value="HTH-TYPE TRANSCRIPTIONAL REGULATOR RUTR"/>
    <property type="match status" value="1"/>
</dbReference>
<dbReference type="SUPFAM" id="SSF48498">
    <property type="entry name" value="Tetracyclin repressor-like, C-terminal domain"/>
    <property type="match status" value="1"/>
</dbReference>
<feature type="DNA-binding region" description="H-T-H motif" evidence="4">
    <location>
        <begin position="59"/>
        <end position="78"/>
    </location>
</feature>
<keyword evidence="2 4" id="KW-0238">DNA-binding</keyword>
<dbReference type="InterPro" id="IPR009057">
    <property type="entry name" value="Homeodomain-like_sf"/>
</dbReference>
<protein>
    <submittedName>
        <fullName evidence="7">HTH-type transcriptional regulator, TetR family</fullName>
    </submittedName>
</protein>
<accession>F7ZKG3</accession>
<dbReference type="eggNOG" id="COG1309">
    <property type="taxonomic scope" value="Bacteria"/>
</dbReference>
<evidence type="ECO:0000256" key="3">
    <source>
        <dbReference type="ARBA" id="ARBA00023163"/>
    </source>
</evidence>
<feature type="region of interest" description="Disordered" evidence="5">
    <location>
        <begin position="16"/>
        <end position="38"/>
    </location>
</feature>
<organism evidence="7 8">
    <name type="scientific">Roseobacter litoralis (strain ATCC 49566 / DSM 6996 / JCM 21268 / NBRC 15278 / OCh 149)</name>
    <dbReference type="NCBI Taxonomy" id="391595"/>
    <lineage>
        <taxon>Bacteria</taxon>
        <taxon>Pseudomonadati</taxon>
        <taxon>Pseudomonadota</taxon>
        <taxon>Alphaproteobacteria</taxon>
        <taxon>Rhodobacterales</taxon>
        <taxon>Roseobacteraceae</taxon>
        <taxon>Roseobacter</taxon>
    </lineage>
</organism>
<evidence type="ECO:0000313" key="8">
    <source>
        <dbReference type="Proteomes" id="UP000001353"/>
    </source>
</evidence>
<dbReference type="OrthoDB" id="2356263at2"/>
<evidence type="ECO:0000256" key="5">
    <source>
        <dbReference type="SAM" id="MobiDB-lite"/>
    </source>
</evidence>
<evidence type="ECO:0000256" key="4">
    <source>
        <dbReference type="PROSITE-ProRule" id="PRU00335"/>
    </source>
</evidence>
<evidence type="ECO:0000256" key="1">
    <source>
        <dbReference type="ARBA" id="ARBA00023015"/>
    </source>
</evidence>
<dbReference type="PANTHER" id="PTHR30055:SF234">
    <property type="entry name" value="HTH-TYPE TRANSCRIPTIONAL REGULATOR BETI"/>
    <property type="match status" value="1"/>
</dbReference>
<keyword evidence="8" id="KW-1185">Reference proteome</keyword>
<name>F7ZKG3_ROSLO</name>
<sequence length="241" mass="26045">MNNDISHASLMLETAIGQSVDDGPRKPGRPKGGRSEQTRERILDAAEHLFADRGYDGTSIRDVAAKAGLQLHSIGYHFGPKESLFDTVVGRRAEIMTRLRSDALNASRQKAGAQTIPVCDLIRSYVGPFIKSASHGDEGWRNYAALMGRLANSSLGTEIIAKHYDETARDYIAELKRSLSGADPEDVVEGFSAMVAAMLGICAATGRPERLSGRAAPRTPESSFETLVRFHTAGFLALAMP</sequence>
<evidence type="ECO:0000256" key="2">
    <source>
        <dbReference type="ARBA" id="ARBA00023125"/>
    </source>
</evidence>